<organism evidence="1 2">
    <name type="scientific">Stygiobacter electus</name>
    <dbReference type="NCBI Taxonomy" id="3032292"/>
    <lineage>
        <taxon>Bacteria</taxon>
        <taxon>Pseudomonadati</taxon>
        <taxon>Ignavibacteriota</taxon>
        <taxon>Ignavibacteria</taxon>
        <taxon>Ignavibacteriales</taxon>
        <taxon>Melioribacteraceae</taxon>
        <taxon>Stygiobacter</taxon>
    </lineage>
</organism>
<dbReference type="Pfam" id="PF02620">
    <property type="entry name" value="YceD"/>
    <property type="match status" value="1"/>
</dbReference>
<dbReference type="AlphaFoldDB" id="A0AAE3P2B0"/>
<gene>
    <name evidence="1" type="ORF">P0M35_10015</name>
</gene>
<evidence type="ECO:0000313" key="1">
    <source>
        <dbReference type="EMBL" id="MDF1612487.1"/>
    </source>
</evidence>
<name>A0AAE3P2B0_9BACT</name>
<protein>
    <submittedName>
        <fullName evidence="1">DUF177 domain-containing protein</fullName>
    </submittedName>
</protein>
<dbReference type="PANTHER" id="PTHR34374">
    <property type="entry name" value="LARGE RIBOSOMAL RNA SUBUNIT ACCUMULATION PROTEIN YCED HOMOLOG 1, CHLOROPLASTIC"/>
    <property type="match status" value="1"/>
</dbReference>
<dbReference type="EMBL" id="JARGDL010000014">
    <property type="protein sequence ID" value="MDF1612487.1"/>
    <property type="molecule type" value="Genomic_DNA"/>
</dbReference>
<dbReference type="Proteomes" id="UP001221302">
    <property type="component" value="Unassembled WGS sequence"/>
</dbReference>
<evidence type="ECO:0000313" key="2">
    <source>
        <dbReference type="Proteomes" id="UP001221302"/>
    </source>
</evidence>
<dbReference type="InterPro" id="IPR003772">
    <property type="entry name" value="YceD"/>
</dbReference>
<comment type="caution">
    <text evidence="1">The sequence shown here is derived from an EMBL/GenBank/DDBJ whole genome shotgun (WGS) entry which is preliminary data.</text>
</comment>
<proteinExistence type="predicted"/>
<reference evidence="1" key="1">
    <citation type="submission" date="2023-03" db="EMBL/GenBank/DDBJ databases">
        <title>Stygiobacter electus gen. nov., sp. nov., facultatively anaerobic thermotolerant bacterium of the class Ignavibacteria from a well of Yessentuki mineral water deposit.</title>
        <authorList>
            <person name="Podosokorskaya O.A."/>
            <person name="Elcheninov A.G."/>
            <person name="Petrova N.F."/>
            <person name="Zavarzina D.G."/>
            <person name="Kublanov I.V."/>
            <person name="Merkel A.Y."/>
        </authorList>
    </citation>
    <scope>NUCLEOTIDE SEQUENCE</scope>
    <source>
        <strain evidence="1">09-Me</strain>
    </source>
</reference>
<sequence>MFIKYTNYSDGVHELILSEPTQKLGLDDSFFGNADVKIKMDKSIHQIILDCDLTIHAHIECDRCTEKVDREFTNHFVLSYLFAKSNQKTDDYNLKFLTTENDKIDISEDVFEYSELSIPLKKLCKDDCRGLCPKCGKNLNYETCTCDKEETNDIWAPLQILKEKFNNKK</sequence>
<dbReference type="RefSeq" id="WP_321536258.1">
    <property type="nucleotide sequence ID" value="NZ_JARGDL010000014.1"/>
</dbReference>
<dbReference type="PANTHER" id="PTHR34374:SF1">
    <property type="entry name" value="LARGE RIBOSOMAL RNA SUBUNIT ACCUMULATION PROTEIN YCED HOMOLOG 1, CHLOROPLASTIC"/>
    <property type="match status" value="1"/>
</dbReference>
<keyword evidence="2" id="KW-1185">Reference proteome</keyword>
<accession>A0AAE3P2B0</accession>